<dbReference type="SUPFAM" id="SSF52949">
    <property type="entry name" value="Macro domain-like"/>
    <property type="match status" value="1"/>
</dbReference>
<organism evidence="2 3">
    <name type="scientific">Leptospira interrogans str. UI 12758</name>
    <dbReference type="NCBI Taxonomy" id="1049938"/>
    <lineage>
        <taxon>Bacteria</taxon>
        <taxon>Pseudomonadati</taxon>
        <taxon>Spirochaetota</taxon>
        <taxon>Spirochaetia</taxon>
        <taxon>Leptospirales</taxon>
        <taxon>Leptospiraceae</taxon>
        <taxon>Leptospira</taxon>
    </lineage>
</organism>
<name>A0A0E2D8F1_LEPIR</name>
<feature type="domain" description="Macro" evidence="1">
    <location>
        <begin position="1"/>
        <end position="176"/>
    </location>
</feature>
<dbReference type="InterPro" id="IPR002589">
    <property type="entry name" value="Macro_dom"/>
</dbReference>
<dbReference type="Gene3D" id="3.40.220.10">
    <property type="entry name" value="Leucine Aminopeptidase, subunit E, domain 1"/>
    <property type="match status" value="1"/>
</dbReference>
<sequence length="176" mass="19440">MNNKIKLIKEDITQLEVDAIVNAANSSLLGGGGGVDGAIHRAGGPEILEECYKIREKQGECKVGEAVITTAGRLNAKFIIHTVGPIWSGGNKNEDELLSNAYKNSLLLAKNHSLKTIAFPNISTGIYHFPKERAAKIAIQSVTEFLKQDNQIQTVFFVCFDFENLEIYNKLLQTYK</sequence>
<gene>
    <name evidence="2" type="ORF">LEP1GSC105_3327</name>
</gene>
<dbReference type="CDD" id="cd02908">
    <property type="entry name" value="Macro_OAADPr_deacetylase"/>
    <property type="match status" value="1"/>
</dbReference>
<dbReference type="SMART" id="SM00506">
    <property type="entry name" value="A1pp"/>
    <property type="match status" value="1"/>
</dbReference>
<accession>A0A0E2D8F1</accession>
<evidence type="ECO:0000313" key="3">
    <source>
        <dbReference type="Proteomes" id="UP000001340"/>
    </source>
</evidence>
<dbReference type="AlphaFoldDB" id="A0A0E2D8F1"/>
<dbReference type="InterPro" id="IPR043472">
    <property type="entry name" value="Macro_dom-like"/>
</dbReference>
<dbReference type="Pfam" id="PF01661">
    <property type="entry name" value="Macro"/>
    <property type="match status" value="1"/>
</dbReference>
<evidence type="ECO:0000259" key="1">
    <source>
        <dbReference type="PROSITE" id="PS51154"/>
    </source>
</evidence>
<dbReference type="RefSeq" id="WP_001060297.1">
    <property type="nucleotide sequence ID" value="NZ_AHNR02000016.1"/>
</dbReference>
<dbReference type="EMBL" id="AHNR02000016">
    <property type="protein sequence ID" value="EKR56355.1"/>
    <property type="molecule type" value="Genomic_DNA"/>
</dbReference>
<evidence type="ECO:0000313" key="2">
    <source>
        <dbReference type="EMBL" id="EKR56355.1"/>
    </source>
</evidence>
<dbReference type="PANTHER" id="PTHR11106:SF27">
    <property type="entry name" value="MACRO DOMAIN-CONTAINING PROTEIN"/>
    <property type="match status" value="1"/>
</dbReference>
<dbReference type="PANTHER" id="PTHR11106">
    <property type="entry name" value="GANGLIOSIDE INDUCED DIFFERENTIATION ASSOCIATED PROTEIN 2-RELATED"/>
    <property type="match status" value="1"/>
</dbReference>
<dbReference type="NCBIfam" id="NF001664">
    <property type="entry name" value="PRK00431.1-6"/>
    <property type="match status" value="1"/>
</dbReference>
<protein>
    <submittedName>
        <fullName evidence="2">RNase III regulator YmdB</fullName>
    </submittedName>
</protein>
<proteinExistence type="predicted"/>
<dbReference type="Proteomes" id="UP000001340">
    <property type="component" value="Unassembled WGS sequence"/>
</dbReference>
<reference evidence="2 3" key="1">
    <citation type="submission" date="2012-10" db="EMBL/GenBank/DDBJ databases">
        <authorList>
            <person name="Harkins D.M."/>
            <person name="Durkin A.S."/>
            <person name="Brinkac L.M."/>
            <person name="Haft D.H."/>
            <person name="Selengut J.D."/>
            <person name="Sanka R."/>
            <person name="DePew J."/>
            <person name="Purushe J."/>
            <person name="Chanthongthip A."/>
            <person name="Lattana O."/>
            <person name="Phetsouvanh R."/>
            <person name="Newton P.N."/>
            <person name="Vinetz J.M."/>
            <person name="Sutton G.G."/>
            <person name="Nierman W.C."/>
            <person name="Fouts D.E."/>
        </authorList>
    </citation>
    <scope>NUCLEOTIDE SEQUENCE [LARGE SCALE GENOMIC DNA]</scope>
    <source>
        <strain evidence="2 3">UI 12758</strain>
    </source>
</reference>
<dbReference type="PROSITE" id="PS51154">
    <property type="entry name" value="MACRO"/>
    <property type="match status" value="1"/>
</dbReference>
<comment type="caution">
    <text evidence="2">The sequence shown here is derived from an EMBL/GenBank/DDBJ whole genome shotgun (WGS) entry which is preliminary data.</text>
</comment>